<dbReference type="Pfam" id="PF03937">
    <property type="entry name" value="Sdh5"/>
    <property type="match status" value="1"/>
</dbReference>
<keyword evidence="5" id="KW-1185">Reference proteome</keyword>
<organism evidence="4 5">
    <name type="scientific">Aquamicrobium ahrensii</name>
    <dbReference type="NCBI Taxonomy" id="469551"/>
    <lineage>
        <taxon>Bacteria</taxon>
        <taxon>Pseudomonadati</taxon>
        <taxon>Pseudomonadota</taxon>
        <taxon>Alphaproteobacteria</taxon>
        <taxon>Hyphomicrobiales</taxon>
        <taxon>Phyllobacteriaceae</taxon>
        <taxon>Aquamicrobium</taxon>
    </lineage>
</organism>
<dbReference type="PANTHER" id="PTHR12469">
    <property type="entry name" value="PROTEIN EMI5 HOMOLOG, MITOCHONDRIAL"/>
    <property type="match status" value="1"/>
</dbReference>
<dbReference type="PANTHER" id="PTHR12469:SF2">
    <property type="entry name" value="SUCCINATE DEHYDROGENASE ASSEMBLY FACTOR 2, MITOCHONDRIAL"/>
    <property type="match status" value="1"/>
</dbReference>
<keyword evidence="3" id="KW-0143">Chaperone</keyword>
<evidence type="ECO:0000313" key="5">
    <source>
        <dbReference type="Proteomes" id="UP001549143"/>
    </source>
</evidence>
<dbReference type="SUPFAM" id="SSF109910">
    <property type="entry name" value="YgfY-like"/>
    <property type="match status" value="1"/>
</dbReference>
<comment type="similarity">
    <text evidence="1">Belongs to the SdhE FAD assembly factor family.</text>
</comment>
<protein>
    <recommendedName>
        <fullName evidence="2">FAD assembly factor SdhE</fullName>
    </recommendedName>
</protein>
<dbReference type="Proteomes" id="UP001549143">
    <property type="component" value="Unassembled WGS sequence"/>
</dbReference>
<evidence type="ECO:0000313" key="4">
    <source>
        <dbReference type="EMBL" id="MET3661285.1"/>
    </source>
</evidence>
<evidence type="ECO:0000256" key="1">
    <source>
        <dbReference type="ARBA" id="ARBA00008571"/>
    </source>
</evidence>
<comment type="caution">
    <text evidence="4">The sequence shown here is derived from an EMBL/GenBank/DDBJ whole genome shotgun (WGS) entry which is preliminary data.</text>
</comment>
<accession>A0ABV2KL07</accession>
<dbReference type="EMBL" id="JBEPMN010000004">
    <property type="protein sequence ID" value="MET3661285.1"/>
    <property type="molecule type" value="Genomic_DNA"/>
</dbReference>
<evidence type="ECO:0000256" key="2">
    <source>
        <dbReference type="ARBA" id="ARBA00019418"/>
    </source>
</evidence>
<dbReference type="InterPro" id="IPR036714">
    <property type="entry name" value="SDH_sf"/>
</dbReference>
<dbReference type="InterPro" id="IPR005631">
    <property type="entry name" value="SDH"/>
</dbReference>
<name>A0ABV2KL07_9HYPH</name>
<proteinExistence type="inferred from homology"/>
<dbReference type="Gene3D" id="1.10.150.250">
    <property type="entry name" value="Flavinator of succinate dehydrogenase"/>
    <property type="match status" value="1"/>
</dbReference>
<reference evidence="4 5" key="1">
    <citation type="submission" date="2024-06" db="EMBL/GenBank/DDBJ databases">
        <title>Genomic Encyclopedia of Type Strains, Phase IV (KMG-IV): sequencing the most valuable type-strain genomes for metagenomic binning, comparative biology and taxonomic classification.</title>
        <authorList>
            <person name="Goeker M."/>
        </authorList>
    </citation>
    <scope>NUCLEOTIDE SEQUENCE [LARGE SCALE GENOMIC DNA]</scope>
    <source>
        <strain evidence="4 5">DSM 19730</strain>
    </source>
</reference>
<sequence>MTGTTRTSEGLDVRRRKLLFRSWHRGMREMDLILGSFADAEIEGLSADELDQYERLLEINDTEMLPWITGQNPVPAGLDLPILHRVLEWRSKVASLAV</sequence>
<evidence type="ECO:0000256" key="3">
    <source>
        <dbReference type="ARBA" id="ARBA00023186"/>
    </source>
</evidence>
<dbReference type="RefSeq" id="WP_354151159.1">
    <property type="nucleotide sequence ID" value="NZ_JBEPMN010000004.1"/>
</dbReference>
<gene>
    <name evidence="4" type="ORF">ABID44_001605</name>
</gene>